<dbReference type="FunFam" id="1.10.10.60:FF:000141">
    <property type="entry name" value="TetR family transcriptional regulator"/>
    <property type="match status" value="1"/>
</dbReference>
<dbReference type="InterPro" id="IPR009057">
    <property type="entry name" value="Homeodomain-like_sf"/>
</dbReference>
<dbReference type="InterPro" id="IPR050109">
    <property type="entry name" value="HTH-type_TetR-like_transc_reg"/>
</dbReference>
<dbReference type="Gene3D" id="1.10.357.10">
    <property type="entry name" value="Tetracycline Repressor, domain 2"/>
    <property type="match status" value="1"/>
</dbReference>
<dbReference type="GO" id="GO:0003700">
    <property type="term" value="F:DNA-binding transcription factor activity"/>
    <property type="evidence" value="ECO:0007669"/>
    <property type="project" value="TreeGrafter"/>
</dbReference>
<dbReference type="PRINTS" id="PR00455">
    <property type="entry name" value="HTHTETR"/>
</dbReference>
<dbReference type="Pfam" id="PF00440">
    <property type="entry name" value="TetR_N"/>
    <property type="match status" value="1"/>
</dbReference>
<feature type="domain" description="HTH tetR-type" evidence="5">
    <location>
        <begin position="9"/>
        <end position="69"/>
    </location>
</feature>
<dbReference type="Proteomes" id="UP000283255">
    <property type="component" value="Unassembled WGS sequence"/>
</dbReference>
<dbReference type="SUPFAM" id="SSF46689">
    <property type="entry name" value="Homeodomain-like"/>
    <property type="match status" value="1"/>
</dbReference>
<dbReference type="InterPro" id="IPR001647">
    <property type="entry name" value="HTH_TetR"/>
</dbReference>
<name>A0A418YKW1_9GAMM</name>
<dbReference type="PANTHER" id="PTHR30055:SF146">
    <property type="entry name" value="HTH-TYPE TRANSCRIPTIONAL DUAL REGULATOR CECR"/>
    <property type="match status" value="1"/>
</dbReference>
<reference evidence="6 7" key="2">
    <citation type="submission" date="2019-01" db="EMBL/GenBank/DDBJ databases">
        <title>Motilimonas pumilus sp. nov., isolated from the gut of sea cucumber (Apostichopus japonicus).</title>
        <authorList>
            <person name="Wang F.-Q."/>
            <person name="Ren L.-H."/>
            <person name="Lin Y.-W."/>
            <person name="Sun G.-H."/>
            <person name="Du Z.-J."/>
            <person name="Zhao J.-X."/>
            <person name="Liu X.-J."/>
            <person name="Liu L.-J."/>
        </authorList>
    </citation>
    <scope>NUCLEOTIDE SEQUENCE [LARGE SCALE GENOMIC DNA]</scope>
    <source>
        <strain evidence="6 7">PLHSC7-2</strain>
    </source>
</reference>
<keyword evidence="7" id="KW-1185">Reference proteome</keyword>
<feature type="DNA-binding region" description="H-T-H motif" evidence="4">
    <location>
        <begin position="32"/>
        <end position="51"/>
    </location>
</feature>
<dbReference type="OrthoDB" id="8535430at2"/>
<accession>A0A418YKW1</accession>
<proteinExistence type="predicted"/>
<keyword evidence="1" id="KW-0805">Transcription regulation</keyword>
<evidence type="ECO:0000259" key="5">
    <source>
        <dbReference type="PROSITE" id="PS50977"/>
    </source>
</evidence>
<dbReference type="PANTHER" id="PTHR30055">
    <property type="entry name" value="HTH-TYPE TRANSCRIPTIONAL REGULATOR RUTR"/>
    <property type="match status" value="1"/>
</dbReference>
<dbReference type="RefSeq" id="WP_119909123.1">
    <property type="nucleotide sequence ID" value="NZ_QZCH01000001.1"/>
</dbReference>
<dbReference type="EMBL" id="QZCH01000001">
    <property type="protein sequence ID" value="RJG51599.1"/>
    <property type="molecule type" value="Genomic_DNA"/>
</dbReference>
<evidence type="ECO:0000313" key="6">
    <source>
        <dbReference type="EMBL" id="RJG51599.1"/>
    </source>
</evidence>
<evidence type="ECO:0000256" key="4">
    <source>
        <dbReference type="PROSITE-ProRule" id="PRU00335"/>
    </source>
</evidence>
<dbReference type="GO" id="GO:0000976">
    <property type="term" value="F:transcription cis-regulatory region binding"/>
    <property type="evidence" value="ECO:0007669"/>
    <property type="project" value="TreeGrafter"/>
</dbReference>
<comment type="caution">
    <text evidence="6">The sequence shown here is derived from an EMBL/GenBank/DDBJ whole genome shotgun (WGS) entry which is preliminary data.</text>
</comment>
<dbReference type="AlphaFoldDB" id="A0A418YKW1"/>
<reference evidence="6 7" key="1">
    <citation type="submission" date="2018-09" db="EMBL/GenBank/DDBJ databases">
        <authorList>
            <person name="Wang F."/>
        </authorList>
    </citation>
    <scope>NUCLEOTIDE SEQUENCE [LARGE SCALE GENOMIC DNA]</scope>
    <source>
        <strain evidence="6 7">PLHSC7-2</strain>
    </source>
</reference>
<evidence type="ECO:0000313" key="7">
    <source>
        <dbReference type="Proteomes" id="UP000283255"/>
    </source>
</evidence>
<dbReference type="Pfam" id="PF14246">
    <property type="entry name" value="TetR_C_7"/>
    <property type="match status" value="1"/>
</dbReference>
<keyword evidence="3" id="KW-0804">Transcription</keyword>
<evidence type="ECO:0000256" key="3">
    <source>
        <dbReference type="ARBA" id="ARBA00023163"/>
    </source>
</evidence>
<dbReference type="PROSITE" id="PS50977">
    <property type="entry name" value="HTH_TETR_2"/>
    <property type="match status" value="1"/>
</dbReference>
<dbReference type="InterPro" id="IPR039536">
    <property type="entry name" value="TetR_C_Proteobacteria"/>
</dbReference>
<sequence>MNNNRTKSEHKRELIINASMKLFTQYGFNNITMKKIADQAGVSKQTVYSHFGSKEELFTAAMSDKCMGLILGEEDLSPEQPAASRLLQLALDFGQFITSEDAVKTHTLCAFESQNVPQLAVVFFEAGPNKLINMLADYLAAKDEQGELTVPQPRWAACQFLSIMMGEAHMRAELNVPDTQTAEERDDYLRASVKFFLKAYAPE</sequence>
<evidence type="ECO:0000256" key="2">
    <source>
        <dbReference type="ARBA" id="ARBA00023125"/>
    </source>
</evidence>
<evidence type="ECO:0000256" key="1">
    <source>
        <dbReference type="ARBA" id="ARBA00023015"/>
    </source>
</evidence>
<gene>
    <name evidence="6" type="ORF">D1Z90_02405</name>
</gene>
<dbReference type="Gene3D" id="1.10.10.60">
    <property type="entry name" value="Homeodomain-like"/>
    <property type="match status" value="1"/>
</dbReference>
<protein>
    <submittedName>
        <fullName evidence="6">TetR/AcrR family transcriptional regulator</fullName>
    </submittedName>
</protein>
<organism evidence="6 7">
    <name type="scientific">Motilimonas pumila</name>
    <dbReference type="NCBI Taxonomy" id="2303987"/>
    <lineage>
        <taxon>Bacteria</taxon>
        <taxon>Pseudomonadati</taxon>
        <taxon>Pseudomonadota</taxon>
        <taxon>Gammaproteobacteria</taxon>
        <taxon>Alteromonadales</taxon>
        <taxon>Alteromonadales genera incertae sedis</taxon>
        <taxon>Motilimonas</taxon>
    </lineage>
</organism>
<keyword evidence="2 4" id="KW-0238">DNA-binding</keyword>